<dbReference type="EMBL" id="MZMV01000051">
    <property type="protein sequence ID" value="OWV02777.1"/>
    <property type="molecule type" value="Genomic_DNA"/>
</dbReference>
<reference evidence="3 4" key="1">
    <citation type="submission" date="2017-03" db="EMBL/GenBank/DDBJ databases">
        <title>Whole genome sequence of Micromonospora wenchangensis, isolated from mangrove soil.</title>
        <authorList>
            <person name="Yang H."/>
        </authorList>
    </citation>
    <scope>NUCLEOTIDE SEQUENCE [LARGE SCALE GENOMIC DNA]</scope>
    <source>
        <strain evidence="3 4">CCTCC AA 2012002</strain>
    </source>
</reference>
<dbReference type="InterPro" id="IPR000551">
    <property type="entry name" value="MerR-type_HTH_dom"/>
</dbReference>
<dbReference type="Gene3D" id="1.10.1660.10">
    <property type="match status" value="1"/>
</dbReference>
<keyword evidence="4" id="KW-1185">Reference proteome</keyword>
<dbReference type="PRINTS" id="PR00040">
    <property type="entry name" value="HTHMERR"/>
</dbReference>
<protein>
    <submittedName>
        <fullName evidence="3">MerR family transcriptional regulator</fullName>
    </submittedName>
</protein>
<dbReference type="PROSITE" id="PS50937">
    <property type="entry name" value="HTH_MERR_2"/>
    <property type="match status" value="1"/>
</dbReference>
<dbReference type="Gene3D" id="3.40.50.150">
    <property type="entry name" value="Vaccinia Virus protein VP39"/>
    <property type="match status" value="1"/>
</dbReference>
<dbReference type="InterPro" id="IPR047057">
    <property type="entry name" value="MerR_fam"/>
</dbReference>
<dbReference type="SMART" id="SM00422">
    <property type="entry name" value="HTH_MERR"/>
    <property type="match status" value="1"/>
</dbReference>
<accession>A0A246RHK9</accession>
<evidence type="ECO:0000256" key="1">
    <source>
        <dbReference type="ARBA" id="ARBA00023125"/>
    </source>
</evidence>
<gene>
    <name evidence="3" type="ORF">B5D80_24785</name>
</gene>
<keyword evidence="1" id="KW-0238">DNA-binding</keyword>
<dbReference type="CDD" id="cd01106">
    <property type="entry name" value="HTH_TipAL-Mta"/>
    <property type="match status" value="1"/>
</dbReference>
<dbReference type="PROSITE" id="PS00552">
    <property type="entry name" value="HTH_MERR_1"/>
    <property type="match status" value="1"/>
</dbReference>
<dbReference type="Pfam" id="PF08241">
    <property type="entry name" value="Methyltransf_11"/>
    <property type="match status" value="1"/>
</dbReference>
<dbReference type="Proteomes" id="UP000197174">
    <property type="component" value="Unassembled WGS sequence"/>
</dbReference>
<name>A0A246RHK9_9ACTN</name>
<dbReference type="AlphaFoldDB" id="A0A246RHK9"/>
<dbReference type="RefSeq" id="WP_088646337.1">
    <property type="nucleotide sequence ID" value="NZ_CBDRBW010000023.1"/>
</dbReference>
<evidence type="ECO:0000313" key="4">
    <source>
        <dbReference type="Proteomes" id="UP000197174"/>
    </source>
</evidence>
<dbReference type="GO" id="GO:0003700">
    <property type="term" value="F:DNA-binding transcription factor activity"/>
    <property type="evidence" value="ECO:0007669"/>
    <property type="project" value="InterPro"/>
</dbReference>
<dbReference type="InterPro" id="IPR009061">
    <property type="entry name" value="DNA-bd_dom_put_sf"/>
</dbReference>
<dbReference type="PANTHER" id="PTHR30204:SF93">
    <property type="entry name" value="HTH MERR-TYPE DOMAIN-CONTAINING PROTEIN"/>
    <property type="match status" value="1"/>
</dbReference>
<evidence type="ECO:0000313" key="3">
    <source>
        <dbReference type="EMBL" id="OWV02777.1"/>
    </source>
</evidence>
<feature type="domain" description="HTH merR-type" evidence="2">
    <location>
        <begin position="4"/>
        <end position="73"/>
    </location>
</feature>
<dbReference type="PANTHER" id="PTHR30204">
    <property type="entry name" value="REDOX-CYCLING DRUG-SENSING TRANSCRIPTIONAL ACTIVATOR SOXR"/>
    <property type="match status" value="1"/>
</dbReference>
<evidence type="ECO:0000259" key="2">
    <source>
        <dbReference type="PROSITE" id="PS50937"/>
    </source>
</evidence>
<dbReference type="GO" id="GO:0008757">
    <property type="term" value="F:S-adenosylmethionine-dependent methyltransferase activity"/>
    <property type="evidence" value="ECO:0007669"/>
    <property type="project" value="InterPro"/>
</dbReference>
<dbReference type="GO" id="GO:0003677">
    <property type="term" value="F:DNA binding"/>
    <property type="evidence" value="ECO:0007669"/>
    <property type="project" value="UniProtKB-KW"/>
</dbReference>
<dbReference type="SUPFAM" id="SSF53335">
    <property type="entry name" value="S-adenosyl-L-methionine-dependent methyltransferases"/>
    <property type="match status" value="1"/>
</dbReference>
<dbReference type="InterPro" id="IPR029063">
    <property type="entry name" value="SAM-dependent_MTases_sf"/>
</dbReference>
<comment type="caution">
    <text evidence="3">The sequence shown here is derived from an EMBL/GenBank/DDBJ whole genome shotgun (WGS) entry which is preliminary data.</text>
</comment>
<dbReference type="Pfam" id="PF13411">
    <property type="entry name" value="MerR_1"/>
    <property type="match status" value="1"/>
</dbReference>
<dbReference type="SUPFAM" id="SSF46955">
    <property type="entry name" value="Putative DNA-binding domain"/>
    <property type="match status" value="1"/>
</dbReference>
<sequence length="371" mass="40880">MDEHLTVGRVAELAGVTVRTLHHYDEIGLLTPSARTAAGHRAYSPADVRRLREVLGYRRLGFGLRQIADLVDDPATDPVAHLCRLRGLLTDQRDRAAALVAAIDRELHARAMGIATTPEEQLRVFGGRLYDTIGDAYPATRRTEPRIAARIWAALGDARTVLNVGAGTGSYEPVDRAVTAVEPSAVMRAQRPADAAPCVAAAAGDLPFADGSFDAAMAVSTVHHWPDPVAGLREMRRVARRVVVFTYDAAGTGWRERFWLTRDYLPEFAGLLVDWPPLGELTRAIGGRAEPVDVPWDCADGLFEAYWRRPEAYLDERVRRAVSVWTRVGPQAERRAVGMLREDLASGRWAQRNGDLLRRDTAELGLRLLVA</sequence>
<proteinExistence type="predicted"/>
<organism evidence="3 4">
    <name type="scientific">Micromonospora wenchangensis</name>
    <dbReference type="NCBI Taxonomy" id="1185415"/>
    <lineage>
        <taxon>Bacteria</taxon>
        <taxon>Bacillati</taxon>
        <taxon>Actinomycetota</taxon>
        <taxon>Actinomycetes</taxon>
        <taxon>Micromonosporales</taxon>
        <taxon>Micromonosporaceae</taxon>
        <taxon>Micromonospora</taxon>
    </lineage>
</organism>
<dbReference type="OrthoDB" id="9809391at2"/>
<dbReference type="InterPro" id="IPR013216">
    <property type="entry name" value="Methyltransf_11"/>
</dbReference>